<comment type="similarity">
    <text evidence="7">Belongs to the binding-protein-dependent transport system permease family.</text>
</comment>
<keyword evidence="11" id="KW-1185">Reference proteome</keyword>
<sequence>MAKTNKNDIQKGVGLHARRVIAYVVLIIISFFCLFWFYIMFINATRSNGQLQSGFTAIPSTNLLKNWNNLVHGTLPIWYGMFNSLIIAACSAVLCTYFSTMTAYAIHAYEFRMKRFIYPFILMIMMIPTQVTALGFIKLVTKMGLMDSFIPLIVPTIASPVVFFYMKQYMESALPLSLIEAARIDGSGEFRTFNSIVLPLMKPAIAVQAIFTFVSSWNNYFTPALILHDDKKKTLPILIAQLRAADWLKFDMGQVYVMITFSILPVIVVYLILSKHIVQGIALGSVKG</sequence>
<dbReference type="InterPro" id="IPR035906">
    <property type="entry name" value="MetI-like_sf"/>
</dbReference>
<feature type="transmembrane region" description="Helical" evidence="7">
    <location>
        <begin position="116"/>
        <end position="137"/>
    </location>
</feature>
<keyword evidence="9" id="KW-0762">Sugar transport</keyword>
<organism evidence="9 11">
    <name type="scientific">Roseburia faecis</name>
    <dbReference type="NCBI Taxonomy" id="301302"/>
    <lineage>
        <taxon>Bacteria</taxon>
        <taxon>Bacillati</taxon>
        <taxon>Bacillota</taxon>
        <taxon>Clostridia</taxon>
        <taxon>Lachnospirales</taxon>
        <taxon>Lachnospiraceae</taxon>
        <taxon>Roseburia</taxon>
    </lineage>
</organism>
<accession>A0A0M6WHG6</accession>
<gene>
    <name evidence="10" type="primary">malG_3</name>
    <name evidence="10" type="ORF">ERS852420_02972</name>
    <name evidence="9" type="ORF">M72_25401</name>
</gene>
<feature type="transmembrane region" description="Helical" evidence="7">
    <location>
        <begin position="255"/>
        <end position="273"/>
    </location>
</feature>
<dbReference type="PROSITE" id="PS50928">
    <property type="entry name" value="ABC_TM1"/>
    <property type="match status" value="1"/>
</dbReference>
<reference evidence="9" key="1">
    <citation type="submission" date="2015-05" db="EMBL/GenBank/DDBJ databases">
        <authorList>
            <person name="Wang D.B."/>
            <person name="Wang M."/>
        </authorList>
    </citation>
    <scope>NUCLEOTIDE SEQUENCE [LARGE SCALE GENOMIC DNA]</scope>
    <source>
        <strain evidence="9">M72</strain>
    </source>
</reference>
<evidence type="ECO:0000256" key="5">
    <source>
        <dbReference type="ARBA" id="ARBA00022989"/>
    </source>
</evidence>
<evidence type="ECO:0000256" key="2">
    <source>
        <dbReference type="ARBA" id="ARBA00022448"/>
    </source>
</evidence>
<evidence type="ECO:0000256" key="7">
    <source>
        <dbReference type="RuleBase" id="RU363032"/>
    </source>
</evidence>
<evidence type="ECO:0000256" key="3">
    <source>
        <dbReference type="ARBA" id="ARBA00022475"/>
    </source>
</evidence>
<evidence type="ECO:0000259" key="8">
    <source>
        <dbReference type="PROSITE" id="PS50928"/>
    </source>
</evidence>
<keyword evidence="6 7" id="KW-0472">Membrane</keyword>
<dbReference type="GO" id="GO:0005886">
    <property type="term" value="C:plasma membrane"/>
    <property type="evidence" value="ECO:0007669"/>
    <property type="project" value="UniProtKB-SubCell"/>
</dbReference>
<reference evidence="11" key="2">
    <citation type="submission" date="2015-05" db="EMBL/GenBank/DDBJ databases">
        <authorList>
            <consortium name="Pathogen Informatics"/>
        </authorList>
    </citation>
    <scope>NUCLEOTIDE SEQUENCE [LARGE SCALE GENOMIC DNA]</scope>
    <source>
        <strain evidence="10 12">2789STDY5608863</strain>
        <strain evidence="11">M72</strain>
    </source>
</reference>
<dbReference type="PANTHER" id="PTHR43744:SF2">
    <property type="entry name" value="ARABINOOLIGOSACCHARIDES TRANSPORT SYSTEM PERMEASE PROTEIN ARAQ"/>
    <property type="match status" value="1"/>
</dbReference>
<feature type="transmembrane region" description="Helical" evidence="7">
    <location>
        <begin position="149"/>
        <end position="166"/>
    </location>
</feature>
<dbReference type="Proteomes" id="UP000049979">
    <property type="component" value="Unassembled WGS sequence"/>
</dbReference>
<dbReference type="CDD" id="cd06261">
    <property type="entry name" value="TM_PBP2"/>
    <property type="match status" value="1"/>
</dbReference>
<keyword evidence="3" id="KW-1003">Cell membrane</keyword>
<keyword evidence="5 7" id="KW-1133">Transmembrane helix</keyword>
<dbReference type="OrthoDB" id="9771544at2"/>
<evidence type="ECO:0000313" key="12">
    <source>
        <dbReference type="Proteomes" id="UP000095495"/>
    </source>
</evidence>
<protein>
    <submittedName>
        <fullName evidence="10">Maltose transport system permease protein malG</fullName>
    </submittedName>
    <submittedName>
        <fullName evidence="9">Multiple sugar transport system permease</fullName>
    </submittedName>
</protein>
<dbReference type="AlphaFoldDB" id="A0A0M6WHG6"/>
<dbReference type="GeneID" id="99748154"/>
<dbReference type="Pfam" id="PF00528">
    <property type="entry name" value="BPD_transp_1"/>
    <property type="match status" value="1"/>
</dbReference>
<keyword evidence="2 7" id="KW-0813">Transport</keyword>
<dbReference type="STRING" id="301302.ERS852420_02972"/>
<dbReference type="Gene3D" id="1.10.3720.10">
    <property type="entry name" value="MetI-like"/>
    <property type="match status" value="1"/>
</dbReference>
<feature type="transmembrane region" description="Helical" evidence="7">
    <location>
        <begin position="20"/>
        <end position="41"/>
    </location>
</feature>
<evidence type="ECO:0000256" key="4">
    <source>
        <dbReference type="ARBA" id="ARBA00022692"/>
    </source>
</evidence>
<dbReference type="GO" id="GO:0055085">
    <property type="term" value="P:transmembrane transport"/>
    <property type="evidence" value="ECO:0007669"/>
    <property type="project" value="InterPro"/>
</dbReference>
<evidence type="ECO:0000256" key="1">
    <source>
        <dbReference type="ARBA" id="ARBA00004651"/>
    </source>
</evidence>
<evidence type="ECO:0000313" key="10">
    <source>
        <dbReference type="EMBL" id="CUN14167.1"/>
    </source>
</evidence>
<proteinExistence type="inferred from homology"/>
<evidence type="ECO:0000313" key="9">
    <source>
        <dbReference type="EMBL" id="CRL36053.1"/>
    </source>
</evidence>
<feature type="transmembrane region" description="Helical" evidence="7">
    <location>
        <begin position="196"/>
        <end position="217"/>
    </location>
</feature>
<dbReference type="EMBL" id="CVRR01000010">
    <property type="protein sequence ID" value="CRL36053.1"/>
    <property type="molecule type" value="Genomic_DNA"/>
</dbReference>
<feature type="domain" description="ABC transmembrane type-1" evidence="8">
    <location>
        <begin position="81"/>
        <end position="273"/>
    </location>
</feature>
<keyword evidence="4 7" id="KW-0812">Transmembrane</keyword>
<dbReference type="InterPro" id="IPR000515">
    <property type="entry name" value="MetI-like"/>
</dbReference>
<feature type="transmembrane region" description="Helical" evidence="7">
    <location>
        <begin position="77"/>
        <end position="104"/>
    </location>
</feature>
<dbReference type="Proteomes" id="UP000095495">
    <property type="component" value="Unassembled WGS sequence"/>
</dbReference>
<name>A0A0M6WHG6_9FIRM</name>
<comment type="subcellular location">
    <subcellularLocation>
        <location evidence="1 7">Cell membrane</location>
        <topology evidence="1 7">Multi-pass membrane protein</topology>
    </subcellularLocation>
</comment>
<dbReference type="SUPFAM" id="SSF161098">
    <property type="entry name" value="MetI-like"/>
    <property type="match status" value="1"/>
</dbReference>
<evidence type="ECO:0000313" key="11">
    <source>
        <dbReference type="Proteomes" id="UP000049979"/>
    </source>
</evidence>
<dbReference type="PANTHER" id="PTHR43744">
    <property type="entry name" value="ABC TRANSPORTER PERMEASE PROTEIN MG189-RELATED-RELATED"/>
    <property type="match status" value="1"/>
</dbReference>
<evidence type="ECO:0000256" key="6">
    <source>
        <dbReference type="ARBA" id="ARBA00023136"/>
    </source>
</evidence>
<dbReference type="EMBL" id="CYXV01000015">
    <property type="protein sequence ID" value="CUN14167.1"/>
    <property type="molecule type" value="Genomic_DNA"/>
</dbReference>
<dbReference type="RefSeq" id="WP_055067463.1">
    <property type="nucleotide sequence ID" value="NZ_CP173697.1"/>
</dbReference>